<name>A0A0E9S9L8_ANGAN</name>
<accession>A0A0E9S9L8</accession>
<proteinExistence type="predicted"/>
<protein>
    <submittedName>
        <fullName evidence="1">Uncharacterized protein</fullName>
    </submittedName>
</protein>
<reference evidence="1" key="2">
    <citation type="journal article" date="2015" name="Fish Shellfish Immunol.">
        <title>Early steps in the European eel (Anguilla anguilla)-Vibrio vulnificus interaction in the gills: Role of the RtxA13 toxin.</title>
        <authorList>
            <person name="Callol A."/>
            <person name="Pajuelo D."/>
            <person name="Ebbesson L."/>
            <person name="Teles M."/>
            <person name="MacKenzie S."/>
            <person name="Amaro C."/>
        </authorList>
    </citation>
    <scope>NUCLEOTIDE SEQUENCE</scope>
</reference>
<sequence>MGLKPVANPIHSYPSVQILYINQLHYNFKQWHYF</sequence>
<dbReference type="EMBL" id="GBXM01070611">
    <property type="protein sequence ID" value="JAH37966.1"/>
    <property type="molecule type" value="Transcribed_RNA"/>
</dbReference>
<organism evidence="1">
    <name type="scientific">Anguilla anguilla</name>
    <name type="common">European freshwater eel</name>
    <name type="synonym">Muraena anguilla</name>
    <dbReference type="NCBI Taxonomy" id="7936"/>
    <lineage>
        <taxon>Eukaryota</taxon>
        <taxon>Metazoa</taxon>
        <taxon>Chordata</taxon>
        <taxon>Craniata</taxon>
        <taxon>Vertebrata</taxon>
        <taxon>Euteleostomi</taxon>
        <taxon>Actinopterygii</taxon>
        <taxon>Neopterygii</taxon>
        <taxon>Teleostei</taxon>
        <taxon>Anguilliformes</taxon>
        <taxon>Anguillidae</taxon>
        <taxon>Anguilla</taxon>
    </lineage>
</organism>
<evidence type="ECO:0000313" key="1">
    <source>
        <dbReference type="EMBL" id="JAH37966.1"/>
    </source>
</evidence>
<reference evidence="1" key="1">
    <citation type="submission" date="2014-11" db="EMBL/GenBank/DDBJ databases">
        <authorList>
            <person name="Amaro Gonzalez C."/>
        </authorList>
    </citation>
    <scope>NUCLEOTIDE SEQUENCE</scope>
</reference>
<dbReference type="AlphaFoldDB" id="A0A0E9S9L8"/>